<comment type="function">
    <text evidence="6">Component of the sequence-specific heterotrimeric transcription factor (NF-Y) which specifically recognizes a 5'-CCAAT-3' box motif found in the promoters of its target genes.</text>
</comment>
<reference evidence="7" key="1">
    <citation type="submission" date="2018-02" db="EMBL/GenBank/DDBJ databases">
        <authorList>
            <person name="Cohen D.B."/>
            <person name="Kent A.D."/>
        </authorList>
    </citation>
    <scope>NUCLEOTIDE SEQUENCE</scope>
</reference>
<dbReference type="Gene3D" id="6.10.250.2430">
    <property type="match status" value="1"/>
</dbReference>
<sequence>MWFPMSRQATYRNSTELHVQQSSITRNLTLKMGNRPQHCRNTEHLTFQFQDQDSSSTQSTGQSYPEVVSMRESNPCGQGMVSPKSVYTETKGKPVGGITKPFSLMGTQDFLFSPSQPDHSQSIACLPFHYSDQYYGGYLAAAYGPQAIIHQSQMIGRGPGRVPLPLGFADDEPIYVNKKQYYAILRRRQFRAKLEAQNKLIKNRKPYLHESRHLHALKRARGSGGRFLNMKKLQESKHSPTSHGLDVSGPAKLHLIGNMSESEVHQPENYRDGASTTSCSDITSASNSDEIFQQPEFRFSGYPPHIGGTIHSHSVGMRGASKQRLAVLEKCCQPRLSSSLCS</sequence>
<evidence type="ECO:0000256" key="1">
    <source>
        <dbReference type="ARBA" id="ARBA00004123"/>
    </source>
</evidence>
<dbReference type="InterPro" id="IPR001289">
    <property type="entry name" value="NFYA"/>
</dbReference>
<evidence type="ECO:0000256" key="4">
    <source>
        <dbReference type="ARBA" id="ARBA00023163"/>
    </source>
</evidence>
<dbReference type="EMBL" id="OIVN01006306">
    <property type="protein sequence ID" value="SPD30214.1"/>
    <property type="molecule type" value="Genomic_DNA"/>
</dbReference>
<dbReference type="GO" id="GO:0003677">
    <property type="term" value="F:DNA binding"/>
    <property type="evidence" value="ECO:0007669"/>
    <property type="project" value="UniProtKB-KW"/>
</dbReference>
<accession>A0A2N9J0W2</accession>
<keyword evidence="2 6" id="KW-0805">Transcription regulation</keyword>
<keyword evidence="4 6" id="KW-0804">Transcription</keyword>
<evidence type="ECO:0000256" key="2">
    <source>
        <dbReference type="ARBA" id="ARBA00023015"/>
    </source>
</evidence>
<proteinExistence type="inferred from homology"/>
<dbReference type="GO" id="GO:0003700">
    <property type="term" value="F:DNA-binding transcription factor activity"/>
    <property type="evidence" value="ECO:0007669"/>
    <property type="project" value="UniProtKB-UniRule"/>
</dbReference>
<evidence type="ECO:0000313" key="7">
    <source>
        <dbReference type="EMBL" id="SPD30214.1"/>
    </source>
</evidence>
<name>A0A2N9J0W2_FAGSY</name>
<evidence type="ECO:0000256" key="5">
    <source>
        <dbReference type="ARBA" id="ARBA00023242"/>
    </source>
</evidence>
<comment type="subcellular location">
    <subcellularLocation>
        <location evidence="1 6">Nucleus</location>
    </subcellularLocation>
</comment>
<protein>
    <recommendedName>
        <fullName evidence="6">Nuclear transcription factor Y subunit</fullName>
    </recommendedName>
</protein>
<keyword evidence="3 6" id="KW-0238">DNA-binding</keyword>
<dbReference type="AlphaFoldDB" id="A0A2N9J0W2"/>
<dbReference type="PRINTS" id="PR00616">
    <property type="entry name" value="CCAATSUBUNTB"/>
</dbReference>
<comment type="similarity">
    <text evidence="6">Belongs to the NFYA/HAP2 subunit family.</text>
</comment>
<comment type="subunit">
    <text evidence="6">Heterotrimer.</text>
</comment>
<organism evidence="7">
    <name type="scientific">Fagus sylvatica</name>
    <name type="common">Beechnut</name>
    <dbReference type="NCBI Taxonomy" id="28930"/>
    <lineage>
        <taxon>Eukaryota</taxon>
        <taxon>Viridiplantae</taxon>
        <taxon>Streptophyta</taxon>
        <taxon>Embryophyta</taxon>
        <taxon>Tracheophyta</taxon>
        <taxon>Spermatophyta</taxon>
        <taxon>Magnoliopsida</taxon>
        <taxon>eudicotyledons</taxon>
        <taxon>Gunneridae</taxon>
        <taxon>Pentapetalae</taxon>
        <taxon>rosids</taxon>
        <taxon>fabids</taxon>
        <taxon>Fagales</taxon>
        <taxon>Fagaceae</taxon>
        <taxon>Fagus</taxon>
    </lineage>
</organism>
<evidence type="ECO:0000256" key="6">
    <source>
        <dbReference type="RuleBase" id="RU367155"/>
    </source>
</evidence>
<dbReference type="GO" id="GO:0005634">
    <property type="term" value="C:nucleus"/>
    <property type="evidence" value="ECO:0007669"/>
    <property type="project" value="UniProtKB-SubCell"/>
</dbReference>
<dbReference type="Pfam" id="PF02045">
    <property type="entry name" value="CBFB_NFYA"/>
    <property type="match status" value="1"/>
</dbReference>
<dbReference type="PANTHER" id="PTHR12632">
    <property type="entry name" value="TRANSCRIPTION FACTOR NF-Y ALPHA-RELATED"/>
    <property type="match status" value="1"/>
</dbReference>
<gene>
    <name evidence="7" type="ORF">FSB_LOCUS58096</name>
</gene>
<dbReference type="SMART" id="SM00521">
    <property type="entry name" value="CBF"/>
    <property type="match status" value="1"/>
</dbReference>
<keyword evidence="5 6" id="KW-0539">Nucleus</keyword>
<evidence type="ECO:0000256" key="3">
    <source>
        <dbReference type="ARBA" id="ARBA00023125"/>
    </source>
</evidence>
<dbReference type="PROSITE" id="PS51152">
    <property type="entry name" value="NFYA_HAP2_2"/>
    <property type="match status" value="1"/>
</dbReference>